<sequence>MKCENTCTIIHLQLEATAQLQQLMPVTSAAPTLVLRLLSQSMMRFRSEMAPVMSTVQTQKPICVYMSILLVGRNFNI</sequence>
<organism evidence="1 2">
    <name type="scientific">Acanthoscelides obtectus</name>
    <name type="common">Bean weevil</name>
    <name type="synonym">Bruchus obtectus</name>
    <dbReference type="NCBI Taxonomy" id="200917"/>
    <lineage>
        <taxon>Eukaryota</taxon>
        <taxon>Metazoa</taxon>
        <taxon>Ecdysozoa</taxon>
        <taxon>Arthropoda</taxon>
        <taxon>Hexapoda</taxon>
        <taxon>Insecta</taxon>
        <taxon>Pterygota</taxon>
        <taxon>Neoptera</taxon>
        <taxon>Endopterygota</taxon>
        <taxon>Coleoptera</taxon>
        <taxon>Polyphaga</taxon>
        <taxon>Cucujiformia</taxon>
        <taxon>Chrysomeloidea</taxon>
        <taxon>Chrysomelidae</taxon>
        <taxon>Bruchinae</taxon>
        <taxon>Bruchini</taxon>
        <taxon>Acanthoscelides</taxon>
    </lineage>
</organism>
<dbReference type="AlphaFoldDB" id="A0A9P0PNN0"/>
<accession>A0A9P0PNN0</accession>
<comment type="caution">
    <text evidence="1">The sequence shown here is derived from an EMBL/GenBank/DDBJ whole genome shotgun (WGS) entry which is preliminary data.</text>
</comment>
<evidence type="ECO:0000313" key="2">
    <source>
        <dbReference type="Proteomes" id="UP001152888"/>
    </source>
</evidence>
<reference evidence="1" key="1">
    <citation type="submission" date="2022-03" db="EMBL/GenBank/DDBJ databases">
        <authorList>
            <person name="Sayadi A."/>
        </authorList>
    </citation>
    <scope>NUCLEOTIDE SEQUENCE</scope>
</reference>
<keyword evidence="2" id="KW-1185">Reference proteome</keyword>
<protein>
    <submittedName>
        <fullName evidence="1">Uncharacterized protein</fullName>
    </submittedName>
</protein>
<evidence type="ECO:0000313" key="1">
    <source>
        <dbReference type="EMBL" id="CAH1991077.1"/>
    </source>
</evidence>
<gene>
    <name evidence="1" type="ORF">ACAOBT_LOCUS20053</name>
</gene>
<proteinExistence type="predicted"/>
<dbReference type="Proteomes" id="UP001152888">
    <property type="component" value="Unassembled WGS sequence"/>
</dbReference>
<dbReference type="EMBL" id="CAKOFQ010007104">
    <property type="protein sequence ID" value="CAH1991077.1"/>
    <property type="molecule type" value="Genomic_DNA"/>
</dbReference>
<name>A0A9P0PNN0_ACAOB</name>